<evidence type="ECO:0000313" key="3">
    <source>
        <dbReference type="EMBL" id="CAB4193590.1"/>
    </source>
</evidence>
<name>A0A6J5SMA7_9CAUD</name>
<dbReference type="EMBL" id="LR797435">
    <property type="protein sequence ID" value="CAB4215922.1"/>
    <property type="molecule type" value="Genomic_DNA"/>
</dbReference>
<accession>A0A6J5SMA7</accession>
<dbReference type="EMBL" id="LR798422">
    <property type="protein sequence ID" value="CAB5230670.1"/>
    <property type="molecule type" value="Genomic_DNA"/>
</dbReference>
<protein>
    <submittedName>
        <fullName evidence="4">Uncharacterized protein</fullName>
    </submittedName>
</protein>
<evidence type="ECO:0000313" key="2">
    <source>
        <dbReference type="EMBL" id="CAB4185244.1"/>
    </source>
</evidence>
<proteinExistence type="predicted"/>
<sequence>MGTFTRLIDEVYHLLDNGMGEDDIAIHLDINPKTIFEIVDYMMDSDMYPYPNPVMPTKQMELEFI</sequence>
<dbReference type="EMBL" id="LR797079">
    <property type="protein sequence ID" value="CAB4185244.1"/>
    <property type="molecule type" value="Genomic_DNA"/>
</dbReference>
<dbReference type="EMBL" id="LR797194">
    <property type="protein sequence ID" value="CAB4193590.1"/>
    <property type="molecule type" value="Genomic_DNA"/>
</dbReference>
<evidence type="ECO:0000313" key="5">
    <source>
        <dbReference type="EMBL" id="CAB5230670.1"/>
    </source>
</evidence>
<reference evidence="4" key="1">
    <citation type="submission" date="2020-05" db="EMBL/GenBank/DDBJ databases">
        <authorList>
            <person name="Chiriac C."/>
            <person name="Salcher M."/>
            <person name="Ghai R."/>
            <person name="Kavagutti S V."/>
        </authorList>
    </citation>
    <scope>NUCLEOTIDE SEQUENCE</scope>
</reference>
<dbReference type="EMBL" id="LR796912">
    <property type="protein sequence ID" value="CAB4175042.1"/>
    <property type="molecule type" value="Genomic_DNA"/>
</dbReference>
<evidence type="ECO:0000313" key="1">
    <source>
        <dbReference type="EMBL" id="CAB4175042.1"/>
    </source>
</evidence>
<evidence type="ECO:0000313" key="4">
    <source>
        <dbReference type="EMBL" id="CAB4215922.1"/>
    </source>
</evidence>
<gene>
    <name evidence="2" type="ORF">UFOVP1123_39</name>
    <name evidence="3" type="ORF">UFOVP1239_111</name>
    <name evidence="4" type="ORF">UFOVP1484_43</name>
    <name evidence="5" type="ORF">UFOVP1577_49</name>
    <name evidence="1" type="ORF">UFOVP961_111</name>
</gene>
<organism evidence="4">
    <name type="scientific">uncultured Caudovirales phage</name>
    <dbReference type="NCBI Taxonomy" id="2100421"/>
    <lineage>
        <taxon>Viruses</taxon>
        <taxon>Duplodnaviria</taxon>
        <taxon>Heunggongvirae</taxon>
        <taxon>Uroviricota</taxon>
        <taxon>Caudoviricetes</taxon>
        <taxon>Peduoviridae</taxon>
        <taxon>Maltschvirus</taxon>
        <taxon>Maltschvirus maltsch</taxon>
    </lineage>
</organism>